<sequence>MLGEQIAEHLHLDCANCYSVNVTPTGSFKVDQLGAYVTVFCHNCNQTTEVGDGEFWTAHEITKPHIEIDT</sequence>
<organism evidence="1 2">
    <name type="scientific">Shouchella clausii</name>
    <name type="common">Alkalihalobacillus clausii</name>
    <dbReference type="NCBI Taxonomy" id="79880"/>
    <lineage>
        <taxon>Bacteria</taxon>
        <taxon>Bacillati</taxon>
        <taxon>Bacillota</taxon>
        <taxon>Bacilli</taxon>
        <taxon>Bacillales</taxon>
        <taxon>Bacillaceae</taxon>
        <taxon>Shouchella</taxon>
    </lineage>
</organism>
<dbReference type="EMBL" id="NPBS01000018">
    <property type="protein sequence ID" value="PAF27297.1"/>
    <property type="molecule type" value="Genomic_DNA"/>
</dbReference>
<proteinExistence type="predicted"/>
<dbReference type="AlphaFoldDB" id="A0A268S4F2"/>
<evidence type="ECO:0000313" key="2">
    <source>
        <dbReference type="Proteomes" id="UP000216133"/>
    </source>
</evidence>
<dbReference type="RefSeq" id="WP_062750985.1">
    <property type="nucleotide sequence ID" value="NZ_NPBS01000018.1"/>
</dbReference>
<comment type="caution">
    <text evidence="1">The sequence shown here is derived from an EMBL/GenBank/DDBJ whole genome shotgun (WGS) entry which is preliminary data.</text>
</comment>
<dbReference type="Proteomes" id="UP000216133">
    <property type="component" value="Unassembled WGS sequence"/>
</dbReference>
<reference evidence="1 2" key="1">
    <citation type="submission" date="2017-07" db="EMBL/GenBank/DDBJ databases">
        <title>Isolation and whole genome analysis of endospore-forming bacteria from heroin.</title>
        <authorList>
            <person name="Kalinowski J."/>
            <person name="Ahrens B."/>
            <person name="Al-Dilaimi A."/>
            <person name="Winkler A."/>
            <person name="Wibberg D."/>
            <person name="Schleenbecker U."/>
            <person name="Ruckert C."/>
            <person name="Wolfel R."/>
            <person name="Grass G."/>
        </authorList>
    </citation>
    <scope>NUCLEOTIDE SEQUENCE [LARGE SCALE GENOMIC DNA]</scope>
    <source>
        <strain evidence="1 2">7523-2</strain>
    </source>
</reference>
<protein>
    <submittedName>
        <fullName evidence="1">Uncharacterized protein</fullName>
    </submittedName>
</protein>
<accession>A0A268S4F2</accession>
<name>A0A268S4F2_SHOCL</name>
<evidence type="ECO:0000313" key="1">
    <source>
        <dbReference type="EMBL" id="PAF27297.1"/>
    </source>
</evidence>
<gene>
    <name evidence="1" type="ORF">CHH61_03990</name>
</gene>